<sequence length="88" mass="9939">MRSRLHEAIDLAPDARIRELFDTIPLEVSRSEFLTLEQIQSLVEDAENFIRQSAAPEQEEKTTEERDGRMKKILVILMKQAGAAAGAD</sequence>
<name>A0A3N4Q115_9BACT</name>
<evidence type="ECO:0000313" key="2">
    <source>
        <dbReference type="Proteomes" id="UP000278351"/>
    </source>
</evidence>
<evidence type="ECO:0000313" key="1">
    <source>
        <dbReference type="EMBL" id="RPE13908.1"/>
    </source>
</evidence>
<dbReference type="EMBL" id="RPDH01000001">
    <property type="protein sequence ID" value="RPE13908.1"/>
    <property type="molecule type" value="Genomic_DNA"/>
</dbReference>
<proteinExistence type="predicted"/>
<gene>
    <name evidence="1" type="ORF">EGT74_10470</name>
</gene>
<accession>A0A3N4Q115</accession>
<protein>
    <submittedName>
        <fullName evidence="1">Uncharacterized protein</fullName>
    </submittedName>
</protein>
<comment type="caution">
    <text evidence="1">The sequence shown here is derived from an EMBL/GenBank/DDBJ whole genome shotgun (WGS) entry which is preliminary data.</text>
</comment>
<keyword evidence="2" id="KW-1185">Reference proteome</keyword>
<reference evidence="1 2" key="1">
    <citation type="submission" date="2018-11" db="EMBL/GenBank/DDBJ databases">
        <title>Chitinophaga lutea sp.nov., isolate from arsenic contaminated soil.</title>
        <authorList>
            <person name="Zong Y."/>
        </authorList>
    </citation>
    <scope>NUCLEOTIDE SEQUENCE [LARGE SCALE GENOMIC DNA]</scope>
    <source>
        <strain evidence="1 2">ZY74</strain>
    </source>
</reference>
<organism evidence="1 2">
    <name type="scientific">Chitinophaga lutea</name>
    <dbReference type="NCBI Taxonomy" id="2488634"/>
    <lineage>
        <taxon>Bacteria</taxon>
        <taxon>Pseudomonadati</taxon>
        <taxon>Bacteroidota</taxon>
        <taxon>Chitinophagia</taxon>
        <taxon>Chitinophagales</taxon>
        <taxon>Chitinophagaceae</taxon>
        <taxon>Chitinophaga</taxon>
    </lineage>
</organism>
<dbReference type="AlphaFoldDB" id="A0A3N4Q115"/>
<dbReference type="Proteomes" id="UP000278351">
    <property type="component" value="Unassembled WGS sequence"/>
</dbReference>